<reference evidence="2 3" key="1">
    <citation type="submission" date="2021-04" db="EMBL/GenBank/DDBJ databases">
        <authorList>
            <person name="Bliznina A."/>
        </authorList>
    </citation>
    <scope>NUCLEOTIDE SEQUENCE [LARGE SCALE GENOMIC DNA]</scope>
</reference>
<evidence type="ECO:0000256" key="1">
    <source>
        <dbReference type="SAM" id="SignalP"/>
    </source>
</evidence>
<keyword evidence="3" id="KW-1185">Reference proteome</keyword>
<evidence type="ECO:0000313" key="3">
    <source>
        <dbReference type="Proteomes" id="UP001158576"/>
    </source>
</evidence>
<accession>A0ABN7RIA8</accession>
<dbReference type="EMBL" id="OU015568">
    <property type="protein sequence ID" value="CAG5078244.1"/>
    <property type="molecule type" value="Genomic_DNA"/>
</dbReference>
<sequence length="241" mass="26040">MKLLVGIFASALGLEATGFQTGIKTNGERSCSCIGDPDWCADFCSGSGGGDGGGNGGCSCVGDPQWCEDFCNGSGGGGGSGSTDPEIIMKSVLSDCGWYNWSMVKCAEEMHDRILRNTGNAYSCITTDDYKGYAAWKTYNVEDSWNKLVAVCGPKSNTAVARYYFEQQCDDCAYMCTYSNDKPDCVRNCISDRGQRFCSNSSGRYNLVVTNWNPDVAYYAYGAHIYGARGMVYCTGYCVTN</sequence>
<feature type="signal peptide" evidence="1">
    <location>
        <begin position="1"/>
        <end position="18"/>
    </location>
</feature>
<dbReference type="Proteomes" id="UP001158576">
    <property type="component" value="Chromosome PAR"/>
</dbReference>
<protein>
    <submittedName>
        <fullName evidence="2">Oidioi.mRNA.OKI2018_I69.PAR.g8939.t1.cds</fullName>
    </submittedName>
</protein>
<keyword evidence="1" id="KW-0732">Signal</keyword>
<evidence type="ECO:0000313" key="2">
    <source>
        <dbReference type="EMBL" id="CAG5078244.1"/>
    </source>
</evidence>
<name>A0ABN7RIA8_OIKDI</name>
<gene>
    <name evidence="2" type="ORF">OKIOD_LOCUS497</name>
</gene>
<proteinExistence type="predicted"/>
<feature type="chain" id="PRO_5046178574" evidence="1">
    <location>
        <begin position="19"/>
        <end position="241"/>
    </location>
</feature>
<organism evidence="2 3">
    <name type="scientific">Oikopleura dioica</name>
    <name type="common">Tunicate</name>
    <dbReference type="NCBI Taxonomy" id="34765"/>
    <lineage>
        <taxon>Eukaryota</taxon>
        <taxon>Metazoa</taxon>
        <taxon>Chordata</taxon>
        <taxon>Tunicata</taxon>
        <taxon>Appendicularia</taxon>
        <taxon>Copelata</taxon>
        <taxon>Oikopleuridae</taxon>
        <taxon>Oikopleura</taxon>
    </lineage>
</organism>